<proteinExistence type="predicted"/>
<organism evidence="1 2">
    <name type="scientific">Candidatus Desulfatibia profunda</name>
    <dbReference type="NCBI Taxonomy" id="2841695"/>
    <lineage>
        <taxon>Bacteria</taxon>
        <taxon>Pseudomonadati</taxon>
        <taxon>Thermodesulfobacteriota</taxon>
        <taxon>Desulfobacteria</taxon>
        <taxon>Desulfobacterales</taxon>
        <taxon>Desulfobacterales incertae sedis</taxon>
        <taxon>Candidatus Desulfatibia</taxon>
    </lineage>
</organism>
<sequence>MHTPTKLFQTSQELDSFKLKWPLFLKSAVKYNPKIYQFNDKKQTLAYDSEQLVPTKTGNRPPILLVLGNPASHSVEAGMFFSFERQEKEHRFWKIMRDSGVLDLPVEPHLSIKEQNNQRKQRLLELNYKPPFRVGLCVFISMPSAPSKDYSGVAGIQKLIGAKAMRRLEAAERERVLECAKEFLSPDGAVVAFQKNAWNGLCSENDPRYDRNLARSGKLKGAFIGNPNIPIFCVPPTRYARPCRKILRQILTEKYPDKFRDKIIGN</sequence>
<name>A0A8J6NTV7_9BACT</name>
<evidence type="ECO:0008006" key="3">
    <source>
        <dbReference type="Google" id="ProtNLM"/>
    </source>
</evidence>
<evidence type="ECO:0000313" key="1">
    <source>
        <dbReference type="EMBL" id="MBC8362560.1"/>
    </source>
</evidence>
<comment type="caution">
    <text evidence="1">The sequence shown here is derived from an EMBL/GenBank/DDBJ whole genome shotgun (WGS) entry which is preliminary data.</text>
</comment>
<dbReference type="Proteomes" id="UP000603434">
    <property type="component" value="Unassembled WGS sequence"/>
</dbReference>
<dbReference type="AlphaFoldDB" id="A0A8J6NTV7"/>
<accession>A0A8J6NTV7</accession>
<evidence type="ECO:0000313" key="2">
    <source>
        <dbReference type="Proteomes" id="UP000603434"/>
    </source>
</evidence>
<protein>
    <recommendedName>
        <fullName evidence="3">Uracil-DNA glycosylase-like domain-containing protein</fullName>
    </recommendedName>
</protein>
<dbReference type="EMBL" id="JACNJH010000203">
    <property type="protein sequence ID" value="MBC8362560.1"/>
    <property type="molecule type" value="Genomic_DNA"/>
</dbReference>
<reference evidence="1 2" key="1">
    <citation type="submission" date="2020-08" db="EMBL/GenBank/DDBJ databases">
        <title>Bridging the membrane lipid divide: bacteria of the FCB group superphylum have the potential to synthesize archaeal ether lipids.</title>
        <authorList>
            <person name="Villanueva L."/>
            <person name="Von Meijenfeldt F.A.B."/>
            <person name="Westbye A.B."/>
            <person name="Yadav S."/>
            <person name="Hopmans E.C."/>
            <person name="Dutilh B.E."/>
            <person name="Sinninghe Damste J.S."/>
        </authorList>
    </citation>
    <scope>NUCLEOTIDE SEQUENCE [LARGE SCALE GENOMIC DNA]</scope>
    <source>
        <strain evidence="1">NIOZ-UU30</strain>
    </source>
</reference>
<gene>
    <name evidence="1" type="ORF">H8E23_14335</name>
</gene>